<gene>
    <name evidence="1" type="ORF">QAD02_000707</name>
</gene>
<dbReference type="EMBL" id="CM056743">
    <property type="protein sequence ID" value="KAJ8669448.1"/>
    <property type="molecule type" value="Genomic_DNA"/>
</dbReference>
<accession>A0ACC2NET5</accession>
<sequence>MSGCAESIERWETDGTTIAIYTKTGKCIPTLVALAYEVCDKVKIVKTVKEEGCALDIQLDTVENLVEFVKRLSNGPMEQEIGPRVETSLCDHEVSPENLIDFSEEPLQSKAGEVPCAVPLLEDEQGRRISVQIPQDSFEGCLGEMSDWGTLESIVIKVQQKSKKRDDRQKPYYKAELTFVYPEDVAWVLDHKRRWKPLVMPARKTRTPTQFKQHDLCCSRINVRDWENHLQICSLQQNKRTKHIVCGEYIADCEWGYHLTFCHVNQFSSLPMNPLNDASRYVPRKWQ</sequence>
<organism evidence="1 2">
    <name type="scientific">Eretmocerus hayati</name>
    <dbReference type="NCBI Taxonomy" id="131215"/>
    <lineage>
        <taxon>Eukaryota</taxon>
        <taxon>Metazoa</taxon>
        <taxon>Ecdysozoa</taxon>
        <taxon>Arthropoda</taxon>
        <taxon>Hexapoda</taxon>
        <taxon>Insecta</taxon>
        <taxon>Pterygota</taxon>
        <taxon>Neoptera</taxon>
        <taxon>Endopterygota</taxon>
        <taxon>Hymenoptera</taxon>
        <taxon>Apocrita</taxon>
        <taxon>Proctotrupomorpha</taxon>
        <taxon>Chalcidoidea</taxon>
        <taxon>Aphelinidae</taxon>
        <taxon>Aphelininae</taxon>
        <taxon>Eretmocerus</taxon>
    </lineage>
</organism>
<proteinExistence type="predicted"/>
<evidence type="ECO:0000313" key="2">
    <source>
        <dbReference type="Proteomes" id="UP001239111"/>
    </source>
</evidence>
<name>A0ACC2NET5_9HYME</name>
<keyword evidence="2" id="KW-1185">Reference proteome</keyword>
<reference evidence="1" key="1">
    <citation type="submission" date="2023-04" db="EMBL/GenBank/DDBJ databases">
        <title>A chromosome-level genome assembly of the parasitoid wasp Eretmocerus hayati.</title>
        <authorList>
            <person name="Zhong Y."/>
            <person name="Liu S."/>
            <person name="Liu Y."/>
        </authorList>
    </citation>
    <scope>NUCLEOTIDE SEQUENCE</scope>
    <source>
        <strain evidence="1">ZJU_SS_LIU_2023</strain>
    </source>
</reference>
<comment type="caution">
    <text evidence="1">The sequence shown here is derived from an EMBL/GenBank/DDBJ whole genome shotgun (WGS) entry which is preliminary data.</text>
</comment>
<evidence type="ECO:0000313" key="1">
    <source>
        <dbReference type="EMBL" id="KAJ8669448.1"/>
    </source>
</evidence>
<protein>
    <submittedName>
        <fullName evidence="1">Uncharacterized protein</fullName>
    </submittedName>
</protein>
<dbReference type="Proteomes" id="UP001239111">
    <property type="component" value="Chromosome 3"/>
</dbReference>